<feature type="compositionally biased region" description="Basic and acidic residues" evidence="1">
    <location>
        <begin position="222"/>
        <end position="234"/>
    </location>
</feature>
<feature type="domain" description="Phosphoinositide-specific phospholipase C EF-hand-like" evidence="2">
    <location>
        <begin position="158"/>
        <end position="205"/>
    </location>
</feature>
<organism evidence="3">
    <name type="scientific">Lichtheimia ramosa</name>
    <dbReference type="NCBI Taxonomy" id="688394"/>
    <lineage>
        <taxon>Eukaryota</taxon>
        <taxon>Fungi</taxon>
        <taxon>Fungi incertae sedis</taxon>
        <taxon>Mucoromycota</taxon>
        <taxon>Mucoromycotina</taxon>
        <taxon>Mucoromycetes</taxon>
        <taxon>Mucorales</taxon>
        <taxon>Lichtheimiaceae</taxon>
        <taxon>Lichtheimia</taxon>
    </lineage>
</organism>
<feature type="compositionally biased region" description="Basic and acidic residues" evidence="1">
    <location>
        <begin position="192"/>
        <end position="203"/>
    </location>
</feature>
<dbReference type="OrthoDB" id="2269844at2759"/>
<name>A0A077WT64_9FUNG</name>
<proteinExistence type="predicted"/>
<evidence type="ECO:0000313" key="3">
    <source>
        <dbReference type="EMBL" id="CDS10268.1"/>
    </source>
</evidence>
<feature type="compositionally biased region" description="Acidic residues" evidence="1">
    <location>
        <begin position="204"/>
        <end position="221"/>
    </location>
</feature>
<dbReference type="InterPro" id="IPR015359">
    <property type="entry name" value="PLC_EF-hand-like"/>
</dbReference>
<feature type="region of interest" description="Disordered" evidence="1">
    <location>
        <begin position="1"/>
        <end position="86"/>
    </location>
</feature>
<dbReference type="Pfam" id="PF09279">
    <property type="entry name" value="EF-hand_like"/>
    <property type="match status" value="1"/>
</dbReference>
<feature type="compositionally biased region" description="Polar residues" evidence="1">
    <location>
        <begin position="53"/>
        <end position="65"/>
    </location>
</feature>
<evidence type="ECO:0000259" key="2">
    <source>
        <dbReference type="Pfam" id="PF09279"/>
    </source>
</evidence>
<protein>
    <recommendedName>
        <fullName evidence="2">Phosphoinositide-specific phospholipase C EF-hand-like domain-containing protein</fullName>
    </recommendedName>
</protein>
<accession>A0A077WT64</accession>
<evidence type="ECO:0000256" key="1">
    <source>
        <dbReference type="SAM" id="MobiDB-lite"/>
    </source>
</evidence>
<sequence>MKLPQLQCKKKHKANTNVNKERSLSPGSSTDREQPAHALGTPISMARLPVPDKQTTLSSFTNQDEASVEEITGSDVDDDDTQQVPVHDDTYSIPAANTTDIKQESSTLDSLMNESPMKEQPDDAVSQVTKSILNTTSDDIWGSSTNHDLPNGMKITRDLYNEYSIDESSLMHDQLFELLMKATDANDSIHQQADDIIQKYRQQEEDDPIDMDGDNSDDDMKESDHDDNKETPEE</sequence>
<gene>
    <name evidence="3" type="ORF">LRAMOSA02944</name>
</gene>
<dbReference type="AlphaFoldDB" id="A0A077WT64"/>
<dbReference type="EMBL" id="LK023335">
    <property type="protein sequence ID" value="CDS10268.1"/>
    <property type="molecule type" value="Genomic_DNA"/>
</dbReference>
<feature type="region of interest" description="Disordered" evidence="1">
    <location>
        <begin position="190"/>
        <end position="234"/>
    </location>
</feature>
<reference evidence="3" key="1">
    <citation type="journal article" date="2014" name="Genome Announc.">
        <title>De novo whole-genome sequence and genome annotation of Lichtheimia ramosa.</title>
        <authorList>
            <person name="Linde J."/>
            <person name="Schwartze V."/>
            <person name="Binder U."/>
            <person name="Lass-Florl C."/>
            <person name="Voigt K."/>
            <person name="Horn F."/>
        </authorList>
    </citation>
    <scope>NUCLEOTIDE SEQUENCE</scope>
    <source>
        <strain evidence="3">JMRC FSU:6197</strain>
    </source>
</reference>